<evidence type="ECO:0000313" key="3">
    <source>
        <dbReference type="EMBL" id="KAG1778099.1"/>
    </source>
</evidence>
<dbReference type="InterPro" id="IPR058503">
    <property type="entry name" value="DUF8190"/>
</dbReference>
<evidence type="ECO:0000256" key="1">
    <source>
        <dbReference type="SAM" id="Phobius"/>
    </source>
</evidence>
<dbReference type="OrthoDB" id="3270336at2759"/>
<proteinExistence type="predicted"/>
<sequence>MVMRGQDNTGPTWEQTPICNMTLSAFERHFLNFVLVVSGVIGLDAFLPNTISDHTFTGTLDFGLQTKQFRPKFGKSWFDPTGSMMAIGNGGACELWLIELGNFVLLPLNHSALAKGTLVVDRGNENLHNYIAIPDAQVIDMQTVRKYLMEMNLPLIQQNNEFTMWYFISSLVLDMKPPSLAWDLHPSNVREIAASNPHFTFTPMKDNTLTSYLMLPCTKKFTQKWNLFINSALSVIQCIKEGWGLPLEDVILCFFEHGIHFKVMFNTAYISIPCPISVFESNWCPYGWQTAKYEYMDYEHQ</sequence>
<dbReference type="EMBL" id="JABBWD010000017">
    <property type="protein sequence ID" value="KAG1778099.1"/>
    <property type="molecule type" value="Genomic_DNA"/>
</dbReference>
<evidence type="ECO:0000259" key="2">
    <source>
        <dbReference type="Pfam" id="PF26608"/>
    </source>
</evidence>
<protein>
    <recommendedName>
        <fullName evidence="2">DUF8190 domain-containing protein</fullName>
    </recommendedName>
</protein>
<feature type="domain" description="DUF8190" evidence="2">
    <location>
        <begin position="57"/>
        <end position="98"/>
    </location>
</feature>
<keyword evidence="1" id="KW-1133">Transmembrane helix</keyword>
<accession>A0A9P6ZWI9</accession>
<organism evidence="3 4">
    <name type="scientific">Suillus placidus</name>
    <dbReference type="NCBI Taxonomy" id="48579"/>
    <lineage>
        <taxon>Eukaryota</taxon>
        <taxon>Fungi</taxon>
        <taxon>Dikarya</taxon>
        <taxon>Basidiomycota</taxon>
        <taxon>Agaricomycotina</taxon>
        <taxon>Agaricomycetes</taxon>
        <taxon>Agaricomycetidae</taxon>
        <taxon>Boletales</taxon>
        <taxon>Suillineae</taxon>
        <taxon>Suillaceae</taxon>
        <taxon>Suillus</taxon>
    </lineage>
</organism>
<keyword evidence="1" id="KW-0812">Transmembrane</keyword>
<dbReference type="AlphaFoldDB" id="A0A9P6ZWI9"/>
<reference evidence="3" key="1">
    <citation type="journal article" date="2020" name="New Phytol.">
        <title>Comparative genomics reveals dynamic genome evolution in host specialist ectomycorrhizal fungi.</title>
        <authorList>
            <person name="Lofgren L.A."/>
            <person name="Nguyen N.H."/>
            <person name="Vilgalys R."/>
            <person name="Ruytinx J."/>
            <person name="Liao H.L."/>
            <person name="Branco S."/>
            <person name="Kuo A."/>
            <person name="LaButti K."/>
            <person name="Lipzen A."/>
            <person name="Andreopoulos W."/>
            <person name="Pangilinan J."/>
            <person name="Riley R."/>
            <person name="Hundley H."/>
            <person name="Na H."/>
            <person name="Barry K."/>
            <person name="Grigoriev I.V."/>
            <person name="Stajich J.E."/>
            <person name="Kennedy P.G."/>
        </authorList>
    </citation>
    <scope>NUCLEOTIDE SEQUENCE</scope>
    <source>
        <strain evidence="3">DOB743</strain>
    </source>
</reference>
<keyword evidence="1" id="KW-0472">Membrane</keyword>
<gene>
    <name evidence="3" type="ORF">EV702DRAFT_1044795</name>
</gene>
<evidence type="ECO:0000313" key="4">
    <source>
        <dbReference type="Proteomes" id="UP000714275"/>
    </source>
</evidence>
<dbReference type="Pfam" id="PF26608">
    <property type="entry name" value="DUF8190"/>
    <property type="match status" value="1"/>
</dbReference>
<feature type="transmembrane region" description="Helical" evidence="1">
    <location>
        <begin position="30"/>
        <end position="47"/>
    </location>
</feature>
<dbReference type="Proteomes" id="UP000714275">
    <property type="component" value="Unassembled WGS sequence"/>
</dbReference>
<comment type="caution">
    <text evidence="3">The sequence shown here is derived from an EMBL/GenBank/DDBJ whole genome shotgun (WGS) entry which is preliminary data.</text>
</comment>
<keyword evidence="4" id="KW-1185">Reference proteome</keyword>
<name>A0A9P6ZWI9_9AGAM</name>